<evidence type="ECO:0000259" key="15">
    <source>
        <dbReference type="Pfam" id="PF02749"/>
    </source>
</evidence>
<dbReference type="GO" id="GO:0004514">
    <property type="term" value="F:nicotinate-nucleotide diphosphorylase (carboxylating) activity"/>
    <property type="evidence" value="ECO:0007669"/>
    <property type="project" value="UniProtKB-EC"/>
</dbReference>
<evidence type="ECO:0000256" key="7">
    <source>
        <dbReference type="ARBA" id="ARBA00022676"/>
    </source>
</evidence>
<dbReference type="AlphaFoldDB" id="A0A927GKN8"/>
<proteinExistence type="inferred from homology"/>
<gene>
    <name evidence="16" type="primary">nadC</name>
    <name evidence="16" type="ORF">IC235_15690</name>
</gene>
<feature type="domain" description="Quinolinate phosphoribosyl transferase N-terminal" evidence="15">
    <location>
        <begin position="57"/>
        <end position="135"/>
    </location>
</feature>
<feature type="domain" description="Quinolinate phosphoribosyl transferase C-terminal" evidence="14">
    <location>
        <begin position="137"/>
        <end position="306"/>
    </location>
</feature>
<dbReference type="FunFam" id="3.90.1170.20:FF:000001">
    <property type="entry name" value="Nicotinate-nucleotide diphosphorylase (Carboxylating)"/>
    <property type="match status" value="1"/>
</dbReference>
<dbReference type="InterPro" id="IPR013785">
    <property type="entry name" value="Aldolase_TIM"/>
</dbReference>
<protein>
    <recommendedName>
        <fullName evidence="11">Probable nicotinate-nucleotide pyrophosphorylase [carboxylating]</fullName>
        <ecNumber evidence="5">2.4.2.19</ecNumber>
    </recommendedName>
    <alternativeName>
        <fullName evidence="9">Quinolinate phosphoribosyltransferase [decarboxylating]</fullName>
    </alternativeName>
</protein>
<comment type="caution">
    <text evidence="16">The sequence shown here is derived from an EMBL/GenBank/DDBJ whole genome shotgun (WGS) entry which is preliminary data.</text>
</comment>
<evidence type="ECO:0000256" key="10">
    <source>
        <dbReference type="ARBA" id="ARBA00047445"/>
    </source>
</evidence>
<dbReference type="Pfam" id="PF02749">
    <property type="entry name" value="QRPTase_N"/>
    <property type="match status" value="1"/>
</dbReference>
<comment type="subunit">
    <text evidence="4">Hexamer formed by 3 homodimers.</text>
</comment>
<dbReference type="CDD" id="cd01572">
    <property type="entry name" value="QPRTase"/>
    <property type="match status" value="1"/>
</dbReference>
<reference evidence="16" key="1">
    <citation type="submission" date="2020-09" db="EMBL/GenBank/DDBJ databases">
        <authorList>
            <person name="Kim M.K."/>
        </authorList>
    </citation>
    <scope>NUCLEOTIDE SEQUENCE</scope>
    <source>
        <strain evidence="16">BT664</strain>
    </source>
</reference>
<dbReference type="NCBIfam" id="TIGR00078">
    <property type="entry name" value="nadC"/>
    <property type="match status" value="1"/>
</dbReference>
<comment type="pathway">
    <text evidence="2">Cofactor biosynthesis; NAD(+) biosynthesis; nicotinate D-ribonucleotide from quinolinate: step 1/1.</text>
</comment>
<dbReference type="PIRSF" id="PIRSF006250">
    <property type="entry name" value="NadC_ModD"/>
    <property type="match status" value="1"/>
</dbReference>
<evidence type="ECO:0000256" key="1">
    <source>
        <dbReference type="ARBA" id="ARBA00003237"/>
    </source>
</evidence>
<dbReference type="PANTHER" id="PTHR32179">
    <property type="entry name" value="NICOTINATE-NUCLEOTIDE PYROPHOSPHORYLASE [CARBOXYLATING]"/>
    <property type="match status" value="1"/>
</dbReference>
<sequence length="308" mass="32919">MIGKAPGGLYWQRQGPYLCSVQLPTASYLTPEALTTFIRLALAEDVGDGDHSALSSIPAEARNRAHLLVKGEGILAGMALAPLVFEEVDPTLQFTPLLHDGAAVKPGDIAFTVEGPARSILTAERLVINCMQRMSGIATYTAHLNTLLAGTKAQLLDTRKTTPNFRICEKWAVLIGGGVNHRYGLFDMIILKDNHVDYAGGVAQAIAATHAYLAKTGRQLPIEIETRSLAEVQQALDAGGIDRIMLDNMSPDQLREAVALIGGRYPTEASGGITEQTIGEVARTGVDYISVGALTHSVKSLDLSLKAY</sequence>
<dbReference type="GO" id="GO:0009435">
    <property type="term" value="P:NAD+ biosynthetic process"/>
    <property type="evidence" value="ECO:0007669"/>
    <property type="project" value="InterPro"/>
</dbReference>
<feature type="binding site" evidence="13">
    <location>
        <position position="125"/>
    </location>
    <ligand>
        <name>substrate</name>
    </ligand>
</feature>
<dbReference type="SUPFAM" id="SSF51690">
    <property type="entry name" value="Nicotinate/Quinolinate PRTase C-terminal domain-like"/>
    <property type="match status" value="1"/>
</dbReference>
<dbReference type="InterPro" id="IPR004393">
    <property type="entry name" value="NadC"/>
</dbReference>
<dbReference type="InterPro" id="IPR037128">
    <property type="entry name" value="Quinolinate_PRibosylTase_N_sf"/>
</dbReference>
<dbReference type="EC" id="2.4.2.19" evidence="5"/>
<feature type="binding site" evidence="13">
    <location>
        <begin position="270"/>
        <end position="272"/>
    </location>
    <ligand>
        <name>substrate</name>
    </ligand>
</feature>
<keyword evidence="8 12" id="KW-0808">Transferase</keyword>
<evidence type="ECO:0000256" key="12">
    <source>
        <dbReference type="PIRNR" id="PIRNR006250"/>
    </source>
</evidence>
<dbReference type="PANTHER" id="PTHR32179:SF3">
    <property type="entry name" value="NICOTINATE-NUCLEOTIDE PYROPHOSPHORYLASE [CARBOXYLATING]"/>
    <property type="match status" value="1"/>
</dbReference>
<evidence type="ECO:0000313" key="16">
    <source>
        <dbReference type="EMBL" id="MBD2769331.1"/>
    </source>
</evidence>
<accession>A0A927GKN8</accession>
<feature type="binding site" evidence="13">
    <location>
        <position position="192"/>
    </location>
    <ligand>
        <name>substrate</name>
    </ligand>
</feature>
<comment type="catalytic activity">
    <reaction evidence="10">
        <text>nicotinate beta-D-ribonucleotide + CO2 + diphosphate = quinolinate + 5-phospho-alpha-D-ribose 1-diphosphate + 2 H(+)</text>
        <dbReference type="Rhea" id="RHEA:12733"/>
        <dbReference type="ChEBI" id="CHEBI:15378"/>
        <dbReference type="ChEBI" id="CHEBI:16526"/>
        <dbReference type="ChEBI" id="CHEBI:29959"/>
        <dbReference type="ChEBI" id="CHEBI:33019"/>
        <dbReference type="ChEBI" id="CHEBI:57502"/>
        <dbReference type="ChEBI" id="CHEBI:58017"/>
        <dbReference type="EC" id="2.4.2.19"/>
    </reaction>
</comment>
<feature type="binding site" evidence="13">
    <location>
        <position position="225"/>
    </location>
    <ligand>
        <name>substrate</name>
    </ligand>
</feature>
<evidence type="ECO:0000256" key="13">
    <source>
        <dbReference type="PIRSR" id="PIRSR006250-1"/>
    </source>
</evidence>
<evidence type="ECO:0000313" key="17">
    <source>
        <dbReference type="Proteomes" id="UP000612233"/>
    </source>
</evidence>
<feature type="binding site" evidence="13">
    <location>
        <position position="182"/>
    </location>
    <ligand>
        <name>substrate</name>
    </ligand>
</feature>
<comment type="function">
    <text evidence="1">Involved in the catabolism of quinolinic acid (QA).</text>
</comment>
<dbReference type="GO" id="GO:0005737">
    <property type="term" value="C:cytoplasm"/>
    <property type="evidence" value="ECO:0007669"/>
    <property type="project" value="TreeGrafter"/>
</dbReference>
<dbReference type="InterPro" id="IPR036068">
    <property type="entry name" value="Nicotinate_pribotase-like_C"/>
</dbReference>
<evidence type="ECO:0000256" key="11">
    <source>
        <dbReference type="ARBA" id="ARBA00069173"/>
    </source>
</evidence>
<dbReference type="Gene3D" id="3.20.20.70">
    <property type="entry name" value="Aldolase class I"/>
    <property type="match status" value="1"/>
</dbReference>
<evidence type="ECO:0000256" key="6">
    <source>
        <dbReference type="ARBA" id="ARBA00022642"/>
    </source>
</evidence>
<dbReference type="SUPFAM" id="SSF54675">
    <property type="entry name" value="Nicotinate/Quinolinate PRTase N-terminal domain-like"/>
    <property type="match status" value="1"/>
</dbReference>
<dbReference type="Pfam" id="PF01729">
    <property type="entry name" value="QRPTase_C"/>
    <property type="match status" value="1"/>
</dbReference>
<dbReference type="InterPro" id="IPR027277">
    <property type="entry name" value="NadC/ModD"/>
</dbReference>
<evidence type="ECO:0000256" key="9">
    <source>
        <dbReference type="ARBA" id="ARBA00033102"/>
    </source>
</evidence>
<feature type="binding site" evidence="13">
    <location>
        <position position="247"/>
    </location>
    <ligand>
        <name>substrate</name>
    </ligand>
</feature>
<dbReference type="GO" id="GO:0034213">
    <property type="term" value="P:quinolinate catabolic process"/>
    <property type="evidence" value="ECO:0007669"/>
    <property type="project" value="TreeGrafter"/>
</dbReference>
<dbReference type="InterPro" id="IPR022412">
    <property type="entry name" value="Quinolinate_PRibosylTrfase_N"/>
</dbReference>
<dbReference type="Proteomes" id="UP000612233">
    <property type="component" value="Unassembled WGS sequence"/>
</dbReference>
<evidence type="ECO:0000256" key="4">
    <source>
        <dbReference type="ARBA" id="ARBA00011218"/>
    </source>
</evidence>
<name>A0A927GKN8_9BACT</name>
<evidence type="ECO:0000256" key="2">
    <source>
        <dbReference type="ARBA" id="ARBA00004893"/>
    </source>
</evidence>
<organism evidence="16 17">
    <name type="scientific">Hymenobacter montanus</name>
    <dbReference type="NCBI Taxonomy" id="2771359"/>
    <lineage>
        <taxon>Bacteria</taxon>
        <taxon>Pseudomonadati</taxon>
        <taxon>Bacteroidota</taxon>
        <taxon>Cytophagia</taxon>
        <taxon>Cytophagales</taxon>
        <taxon>Hymenobacteraceae</taxon>
        <taxon>Hymenobacter</taxon>
    </lineage>
</organism>
<evidence type="ECO:0000256" key="5">
    <source>
        <dbReference type="ARBA" id="ARBA00011944"/>
    </source>
</evidence>
<evidence type="ECO:0000256" key="3">
    <source>
        <dbReference type="ARBA" id="ARBA00009400"/>
    </source>
</evidence>
<keyword evidence="6" id="KW-0662">Pyridine nucleotide biosynthesis</keyword>
<keyword evidence="17" id="KW-1185">Reference proteome</keyword>
<feature type="binding site" evidence="13">
    <location>
        <begin position="158"/>
        <end position="160"/>
    </location>
    <ligand>
        <name>substrate</name>
    </ligand>
</feature>
<dbReference type="FunFam" id="3.20.20.70:FF:000030">
    <property type="entry name" value="Nicotinate-nucleotide pyrophosphorylase, carboxylating"/>
    <property type="match status" value="1"/>
</dbReference>
<evidence type="ECO:0000259" key="14">
    <source>
        <dbReference type="Pfam" id="PF01729"/>
    </source>
</evidence>
<evidence type="ECO:0000256" key="8">
    <source>
        <dbReference type="ARBA" id="ARBA00022679"/>
    </source>
</evidence>
<dbReference type="Gene3D" id="3.90.1170.20">
    <property type="entry name" value="Quinolinate phosphoribosyl transferase, N-terminal domain"/>
    <property type="match status" value="1"/>
</dbReference>
<dbReference type="InterPro" id="IPR002638">
    <property type="entry name" value="Quinolinate_PRibosylTrfase_C"/>
</dbReference>
<dbReference type="EMBL" id="JACXAD010000018">
    <property type="protein sequence ID" value="MBD2769331.1"/>
    <property type="molecule type" value="Genomic_DNA"/>
</dbReference>
<keyword evidence="7 12" id="KW-0328">Glycosyltransferase</keyword>
<feature type="binding site" evidence="13">
    <location>
        <begin position="291"/>
        <end position="293"/>
    </location>
    <ligand>
        <name>substrate</name>
    </ligand>
</feature>
<comment type="similarity">
    <text evidence="3 12">Belongs to the NadC/ModD family.</text>
</comment>